<feature type="transmembrane region" description="Helical" evidence="4">
    <location>
        <begin position="153"/>
        <end position="179"/>
    </location>
</feature>
<keyword evidence="4" id="KW-1133">Transmembrane helix</keyword>
<feature type="domain" description="Inosine/uridine-preferring nucleoside hydrolase" evidence="5">
    <location>
        <begin position="161"/>
        <end position="343"/>
    </location>
</feature>
<dbReference type="SUPFAM" id="SSF53590">
    <property type="entry name" value="Nucleoside hydrolase"/>
    <property type="match status" value="1"/>
</dbReference>
<dbReference type="PANTHER" id="PTHR12304">
    <property type="entry name" value="INOSINE-URIDINE PREFERRING NUCLEOSIDE HYDROLASE"/>
    <property type="match status" value="1"/>
</dbReference>
<dbReference type="EMBL" id="MU069841">
    <property type="protein sequence ID" value="KAF5832911.1"/>
    <property type="molecule type" value="Genomic_DNA"/>
</dbReference>
<dbReference type="InterPro" id="IPR001910">
    <property type="entry name" value="Inosine/uridine_hydrolase_dom"/>
</dbReference>
<dbReference type="InterPro" id="IPR023186">
    <property type="entry name" value="IUNH"/>
</dbReference>
<dbReference type="PANTHER" id="PTHR12304:SF59">
    <property type="entry name" value="INOSINE-URIDINE PREFERRING NUCLEOSIDE HYDROLASE FAMILY PROTEIN"/>
    <property type="match status" value="1"/>
</dbReference>
<sequence length="360" mass="38553">MAASAHCPQTALKNRSMNSKAWVALAFLTSYCPCKSNSSSGCTNSTSSTQCTPCNSSSISSSYCSSTTNTTPTPTSDGACNNSSEGCPSSCKHASTLFTCKHLRHHLHALAKQQRGMNTAAAGGSSKLRRNSNRKDPNCVLLSGTSEELVGRAVIVLLTYLLLVCCGALTNAALLLLLYPEVVGMVDLVLMGGAMGMGNTGPVAEFNIQTDPEAAKIVFESGVDVTMMPLEVTHTVLVTPSVLSKLKGSSPGSHFYHKVEQMLLFFKDTYAEVFKFVDPPLHDPCTVAWVAAPHLFKTEMLRVDIETSSPLSYGQTVCDIWRQTGRKPNCRVATAVDLPAFWQLMSDALARADQVSPLNS</sequence>
<evidence type="ECO:0000256" key="4">
    <source>
        <dbReference type="SAM" id="Phobius"/>
    </source>
</evidence>
<keyword evidence="2 6" id="KW-0378">Hydrolase</keyword>
<evidence type="ECO:0000256" key="2">
    <source>
        <dbReference type="ARBA" id="ARBA00022801"/>
    </source>
</evidence>
<gene>
    <name evidence="6" type="ORF">DUNSADRAFT_11023</name>
</gene>
<keyword evidence="7" id="KW-1185">Reference proteome</keyword>
<keyword evidence="4" id="KW-0812">Transmembrane</keyword>
<keyword evidence="3" id="KW-0326">Glycosidase</keyword>
<comment type="caution">
    <text evidence="6">The sequence shown here is derived from an EMBL/GenBank/DDBJ whole genome shotgun (WGS) entry which is preliminary data.</text>
</comment>
<evidence type="ECO:0000256" key="1">
    <source>
        <dbReference type="ARBA" id="ARBA00009176"/>
    </source>
</evidence>
<evidence type="ECO:0000259" key="5">
    <source>
        <dbReference type="Pfam" id="PF01156"/>
    </source>
</evidence>
<name>A0ABQ7GE78_DUNSA</name>
<reference evidence="6" key="1">
    <citation type="submission" date="2017-08" db="EMBL/GenBank/DDBJ databases">
        <authorList>
            <person name="Polle J.E."/>
            <person name="Barry K."/>
            <person name="Cushman J."/>
            <person name="Schmutz J."/>
            <person name="Tran D."/>
            <person name="Hathwaick L.T."/>
            <person name="Yim W.C."/>
            <person name="Jenkins J."/>
            <person name="Mckie-Krisberg Z.M."/>
            <person name="Prochnik S."/>
            <person name="Lindquist E."/>
            <person name="Dockter R.B."/>
            <person name="Adam C."/>
            <person name="Molina H."/>
            <person name="Bunkerborg J."/>
            <person name="Jin E."/>
            <person name="Buchheim M."/>
            <person name="Magnuson J."/>
        </authorList>
    </citation>
    <scope>NUCLEOTIDE SEQUENCE</scope>
    <source>
        <strain evidence="6">CCAP 19/18</strain>
    </source>
</reference>
<accession>A0ABQ7GE78</accession>
<keyword evidence="4" id="KW-0472">Membrane</keyword>
<protein>
    <submittedName>
        <fullName evidence="6">Inosine-uridine preferring nucleoside hydrolase-domain-containing protein</fullName>
    </submittedName>
</protein>
<dbReference type="InterPro" id="IPR036452">
    <property type="entry name" value="Ribo_hydro-like"/>
</dbReference>
<dbReference type="GO" id="GO:0016787">
    <property type="term" value="F:hydrolase activity"/>
    <property type="evidence" value="ECO:0007669"/>
    <property type="project" value="UniProtKB-KW"/>
</dbReference>
<dbReference type="Proteomes" id="UP000815325">
    <property type="component" value="Unassembled WGS sequence"/>
</dbReference>
<proteinExistence type="inferred from homology"/>
<organism evidence="6 7">
    <name type="scientific">Dunaliella salina</name>
    <name type="common">Green alga</name>
    <name type="synonym">Protococcus salinus</name>
    <dbReference type="NCBI Taxonomy" id="3046"/>
    <lineage>
        <taxon>Eukaryota</taxon>
        <taxon>Viridiplantae</taxon>
        <taxon>Chlorophyta</taxon>
        <taxon>core chlorophytes</taxon>
        <taxon>Chlorophyceae</taxon>
        <taxon>CS clade</taxon>
        <taxon>Chlamydomonadales</taxon>
        <taxon>Dunaliellaceae</taxon>
        <taxon>Dunaliella</taxon>
    </lineage>
</organism>
<evidence type="ECO:0000313" key="6">
    <source>
        <dbReference type="EMBL" id="KAF5832911.1"/>
    </source>
</evidence>
<evidence type="ECO:0000313" key="7">
    <source>
        <dbReference type="Proteomes" id="UP000815325"/>
    </source>
</evidence>
<evidence type="ECO:0000256" key="3">
    <source>
        <dbReference type="ARBA" id="ARBA00023295"/>
    </source>
</evidence>
<dbReference type="Pfam" id="PF01156">
    <property type="entry name" value="IU_nuc_hydro"/>
    <property type="match status" value="1"/>
</dbReference>
<dbReference type="Gene3D" id="3.90.245.10">
    <property type="entry name" value="Ribonucleoside hydrolase-like"/>
    <property type="match status" value="1"/>
</dbReference>
<comment type="similarity">
    <text evidence="1">Belongs to the IUNH family.</text>
</comment>